<name>A0A843UJB6_COLES</name>
<evidence type="ECO:0000256" key="2">
    <source>
        <dbReference type="ARBA" id="ARBA00009001"/>
    </source>
</evidence>
<dbReference type="EMBL" id="NMUH01000606">
    <property type="protein sequence ID" value="MQL82054.1"/>
    <property type="molecule type" value="Genomic_DNA"/>
</dbReference>
<dbReference type="GO" id="GO:0003713">
    <property type="term" value="F:transcription coactivator activity"/>
    <property type="evidence" value="ECO:0007669"/>
    <property type="project" value="InterPro"/>
</dbReference>
<comment type="similarity">
    <text evidence="2">Belongs to the transcriptional coactivator PC4 family.</text>
</comment>
<comment type="caution">
    <text evidence="9">The sequence shown here is derived from an EMBL/GenBank/DDBJ whole genome shotgun (WGS) entry which is preliminary data.</text>
</comment>
<dbReference type="GO" id="GO:0005634">
    <property type="term" value="C:nucleus"/>
    <property type="evidence" value="ECO:0007669"/>
    <property type="project" value="UniProtKB-SubCell"/>
</dbReference>
<dbReference type="GO" id="GO:0003677">
    <property type="term" value="F:DNA binding"/>
    <property type="evidence" value="ECO:0007669"/>
    <property type="project" value="UniProtKB-KW"/>
</dbReference>
<dbReference type="PANTHER" id="PTHR13215">
    <property type="entry name" value="RNA POLYMERASE II TRANSCRIPTIONAL COACTIVATOR"/>
    <property type="match status" value="1"/>
</dbReference>
<comment type="subcellular location">
    <subcellularLocation>
        <location evidence="1">Nucleus</location>
    </subcellularLocation>
</comment>
<dbReference type="InterPro" id="IPR009044">
    <property type="entry name" value="ssDNA-bd_transcriptional_reg"/>
</dbReference>
<dbReference type="InterPro" id="IPR003173">
    <property type="entry name" value="PC4_C"/>
</dbReference>
<keyword evidence="6" id="KW-0539">Nucleus</keyword>
<dbReference type="AlphaFoldDB" id="A0A843UJB6"/>
<evidence type="ECO:0000256" key="7">
    <source>
        <dbReference type="SAM" id="MobiDB-lite"/>
    </source>
</evidence>
<evidence type="ECO:0000256" key="1">
    <source>
        <dbReference type="ARBA" id="ARBA00004123"/>
    </source>
</evidence>
<feature type="domain" description="Transcriptional coactivator p15 (PC4) C-terminal" evidence="8">
    <location>
        <begin position="38"/>
        <end position="75"/>
    </location>
</feature>
<keyword evidence="5" id="KW-0804">Transcription</keyword>
<protein>
    <recommendedName>
        <fullName evidence="8">Transcriptional coactivator p15 (PC4) C-terminal domain-containing protein</fullName>
    </recommendedName>
</protein>
<keyword evidence="10" id="KW-1185">Reference proteome</keyword>
<gene>
    <name evidence="9" type="ORF">Taro_014530</name>
</gene>
<proteinExistence type="inferred from homology"/>
<keyword evidence="3" id="KW-0805">Transcription regulation</keyword>
<evidence type="ECO:0000256" key="4">
    <source>
        <dbReference type="ARBA" id="ARBA00023125"/>
    </source>
</evidence>
<evidence type="ECO:0000259" key="8">
    <source>
        <dbReference type="Pfam" id="PF02229"/>
    </source>
</evidence>
<evidence type="ECO:0000313" key="9">
    <source>
        <dbReference type="EMBL" id="MQL82054.1"/>
    </source>
</evidence>
<evidence type="ECO:0000256" key="6">
    <source>
        <dbReference type="ARBA" id="ARBA00023242"/>
    </source>
</evidence>
<accession>A0A843UJB6</accession>
<organism evidence="9 10">
    <name type="scientific">Colocasia esculenta</name>
    <name type="common">Wild taro</name>
    <name type="synonym">Arum esculentum</name>
    <dbReference type="NCBI Taxonomy" id="4460"/>
    <lineage>
        <taxon>Eukaryota</taxon>
        <taxon>Viridiplantae</taxon>
        <taxon>Streptophyta</taxon>
        <taxon>Embryophyta</taxon>
        <taxon>Tracheophyta</taxon>
        <taxon>Spermatophyta</taxon>
        <taxon>Magnoliopsida</taxon>
        <taxon>Liliopsida</taxon>
        <taxon>Araceae</taxon>
        <taxon>Aroideae</taxon>
        <taxon>Colocasieae</taxon>
        <taxon>Colocasia</taxon>
    </lineage>
</organism>
<dbReference type="GO" id="GO:0060261">
    <property type="term" value="P:positive regulation of transcription initiation by RNA polymerase II"/>
    <property type="evidence" value="ECO:0007669"/>
    <property type="project" value="InterPro"/>
</dbReference>
<keyword evidence="4" id="KW-0238">DNA-binding</keyword>
<sequence>MWRKGKKRTDEEGSAGADGGPARKKPTREPDDDGIVVCDISRNRRVSVRSWQGKVVVDIREFYMKDGKEFPGKKG</sequence>
<evidence type="ECO:0000256" key="3">
    <source>
        <dbReference type="ARBA" id="ARBA00023015"/>
    </source>
</evidence>
<dbReference type="Gene3D" id="2.30.31.10">
    <property type="entry name" value="Transcriptional Coactivator Pc4, Chain A"/>
    <property type="match status" value="1"/>
</dbReference>
<feature type="region of interest" description="Disordered" evidence="7">
    <location>
        <begin position="1"/>
        <end position="35"/>
    </location>
</feature>
<dbReference type="InterPro" id="IPR045125">
    <property type="entry name" value="Sub1/Tcp4-like"/>
</dbReference>
<dbReference type="Proteomes" id="UP000652761">
    <property type="component" value="Unassembled WGS sequence"/>
</dbReference>
<reference evidence="9" key="1">
    <citation type="submission" date="2017-07" db="EMBL/GenBank/DDBJ databases">
        <title>Taro Niue Genome Assembly and Annotation.</title>
        <authorList>
            <person name="Atibalentja N."/>
            <person name="Keating K."/>
            <person name="Fields C.J."/>
        </authorList>
    </citation>
    <scope>NUCLEOTIDE SEQUENCE</scope>
    <source>
        <strain evidence="9">Niue_2</strain>
        <tissue evidence="9">Leaf</tissue>
    </source>
</reference>
<dbReference type="Pfam" id="PF02229">
    <property type="entry name" value="PC4"/>
    <property type="match status" value="1"/>
</dbReference>
<evidence type="ECO:0000256" key="5">
    <source>
        <dbReference type="ARBA" id="ARBA00023163"/>
    </source>
</evidence>
<evidence type="ECO:0000313" key="10">
    <source>
        <dbReference type="Proteomes" id="UP000652761"/>
    </source>
</evidence>
<dbReference type="SUPFAM" id="SSF54447">
    <property type="entry name" value="ssDNA-binding transcriptional regulator domain"/>
    <property type="match status" value="1"/>
</dbReference>
<dbReference type="OrthoDB" id="2505440at2759"/>